<dbReference type="Proteomes" id="UP000673394">
    <property type="component" value="Unassembled WGS sequence"/>
</dbReference>
<evidence type="ECO:0000259" key="3">
    <source>
        <dbReference type="Pfam" id="PF10648"/>
    </source>
</evidence>
<evidence type="ECO:0000256" key="1">
    <source>
        <dbReference type="SAM" id="MobiDB-lite"/>
    </source>
</evidence>
<gene>
    <name evidence="4" type="ORF">I8J30_19575</name>
</gene>
<proteinExistence type="predicted"/>
<sequence>MNLKSILLLTLAALLMAAGCGKHDVYVSSSAAGGEPPAKQETNRNIASNNSESKSPKVVAGNEAFKVYEPAEGTVVGTSFVVKGQARVFEAAFGYSFEDGHNVLAEGNVMADQGAPEWGDFEFTVTLSRAPTSPTGVLTIYESSAKDGSHIHKLSLAYTFEDGLMKLDN</sequence>
<name>A0ABS5CGF7_9BACL</name>
<dbReference type="EMBL" id="JAGKSP010000008">
    <property type="protein sequence ID" value="MBP3964928.1"/>
    <property type="molecule type" value="Genomic_DNA"/>
</dbReference>
<organism evidence="4 5">
    <name type="scientific">Paenibacillus lignilyticus</name>
    <dbReference type="NCBI Taxonomy" id="1172615"/>
    <lineage>
        <taxon>Bacteria</taxon>
        <taxon>Bacillati</taxon>
        <taxon>Bacillota</taxon>
        <taxon>Bacilli</taxon>
        <taxon>Bacillales</taxon>
        <taxon>Paenibacillaceae</taxon>
        <taxon>Paenibacillus</taxon>
    </lineage>
</organism>
<feature type="region of interest" description="Disordered" evidence="1">
    <location>
        <begin position="30"/>
        <end position="56"/>
    </location>
</feature>
<dbReference type="Pfam" id="PF10648">
    <property type="entry name" value="Gmad2"/>
    <property type="match status" value="1"/>
</dbReference>
<dbReference type="PROSITE" id="PS51257">
    <property type="entry name" value="PROKAR_LIPOPROTEIN"/>
    <property type="match status" value="1"/>
</dbReference>
<comment type="caution">
    <text evidence="4">The sequence shown here is derived from an EMBL/GenBank/DDBJ whole genome shotgun (WGS) entry which is preliminary data.</text>
</comment>
<keyword evidence="5" id="KW-1185">Reference proteome</keyword>
<feature type="domain" description="Bacterial spore germination immunoglobulin-like" evidence="3">
    <location>
        <begin position="66"/>
        <end position="149"/>
    </location>
</feature>
<feature type="compositionally biased region" description="Polar residues" evidence="1">
    <location>
        <begin position="43"/>
        <end position="53"/>
    </location>
</feature>
<feature type="signal peptide" evidence="2">
    <location>
        <begin position="1"/>
        <end position="17"/>
    </location>
</feature>
<protein>
    <submittedName>
        <fullName evidence="4">Gmad2 immunoglobulin-like domain-containing protein</fullName>
    </submittedName>
</protein>
<keyword evidence="2" id="KW-0732">Signal</keyword>
<evidence type="ECO:0000313" key="4">
    <source>
        <dbReference type="EMBL" id="MBP3964928.1"/>
    </source>
</evidence>
<dbReference type="RefSeq" id="WP_210660959.1">
    <property type="nucleotide sequence ID" value="NZ_JAGKSP010000008.1"/>
</dbReference>
<accession>A0ABS5CGF7</accession>
<feature type="chain" id="PRO_5046701980" evidence="2">
    <location>
        <begin position="18"/>
        <end position="169"/>
    </location>
</feature>
<dbReference type="InterPro" id="IPR018911">
    <property type="entry name" value="Gmad2_Ig-like_dom"/>
</dbReference>
<reference evidence="4 5" key="1">
    <citation type="submission" date="2021-04" db="EMBL/GenBank/DDBJ databases">
        <title>Paenibacillus sp. DLE-14 whole genome sequence.</title>
        <authorList>
            <person name="Ham Y.J."/>
        </authorList>
    </citation>
    <scope>NUCLEOTIDE SEQUENCE [LARGE SCALE GENOMIC DNA]</scope>
    <source>
        <strain evidence="4 5">DLE-14</strain>
    </source>
</reference>
<evidence type="ECO:0000313" key="5">
    <source>
        <dbReference type="Proteomes" id="UP000673394"/>
    </source>
</evidence>
<evidence type="ECO:0000256" key="2">
    <source>
        <dbReference type="SAM" id="SignalP"/>
    </source>
</evidence>